<organism evidence="2 3">
    <name type="scientific">Holdemania filiformis</name>
    <dbReference type="NCBI Taxonomy" id="61171"/>
    <lineage>
        <taxon>Bacteria</taxon>
        <taxon>Bacillati</taxon>
        <taxon>Bacillota</taxon>
        <taxon>Erysipelotrichia</taxon>
        <taxon>Erysipelotrichales</taxon>
        <taxon>Erysipelotrichaceae</taxon>
        <taxon>Holdemania</taxon>
    </lineage>
</organism>
<reference evidence="2 3" key="1">
    <citation type="submission" date="2018-08" db="EMBL/GenBank/DDBJ databases">
        <title>A genome reference for cultivated species of the human gut microbiota.</title>
        <authorList>
            <person name="Zou Y."/>
            <person name="Xue W."/>
            <person name="Luo G."/>
        </authorList>
    </citation>
    <scope>NUCLEOTIDE SEQUENCE [LARGE SCALE GENOMIC DNA]</scope>
    <source>
        <strain evidence="2 3">AF24-29</strain>
    </source>
</reference>
<feature type="domain" description="VWFA" evidence="1">
    <location>
        <begin position="10"/>
        <end position="209"/>
    </location>
</feature>
<dbReference type="GeneID" id="83016944"/>
<evidence type="ECO:0000313" key="3">
    <source>
        <dbReference type="Proteomes" id="UP000284178"/>
    </source>
</evidence>
<dbReference type="InterPro" id="IPR002035">
    <property type="entry name" value="VWF_A"/>
</dbReference>
<proteinExistence type="predicted"/>
<sequence length="224" mass="25627">MKKIMKETMEIVFILDRSGSMAGLEQDTIGGFNGLIEKQKREASSARVSLVLFDDRTEVILDRVPIEDIGSLSEEEYYVRGSTALWDAVGRSVLHIARVHQKMKAENRPEKTLFIITTDGMENSSVEYSLDQVKQLIERQKERDHWEFLFLGANIDAVQTAGSMGIGASRAVNFHADKPGMRKNFGILARAMKLYEESEELDENWAEDIRKDFESREQEDRFSK</sequence>
<dbReference type="SUPFAM" id="SSF53300">
    <property type="entry name" value="vWA-like"/>
    <property type="match status" value="1"/>
</dbReference>
<protein>
    <submittedName>
        <fullName evidence="2">VWA domain-containing protein</fullName>
    </submittedName>
</protein>
<name>A0A412FIP2_9FIRM</name>
<keyword evidence="3" id="KW-1185">Reference proteome</keyword>
<comment type="caution">
    <text evidence="2">The sequence shown here is derived from an EMBL/GenBank/DDBJ whole genome shotgun (WGS) entry which is preliminary data.</text>
</comment>
<dbReference type="EMBL" id="QRUP01000029">
    <property type="protein sequence ID" value="RGR68000.1"/>
    <property type="molecule type" value="Genomic_DNA"/>
</dbReference>
<dbReference type="PROSITE" id="PS50234">
    <property type="entry name" value="VWFA"/>
    <property type="match status" value="1"/>
</dbReference>
<dbReference type="AlphaFoldDB" id="A0A412FIP2"/>
<dbReference type="RefSeq" id="WP_117896105.1">
    <property type="nucleotide sequence ID" value="NZ_CABJCV010000029.1"/>
</dbReference>
<dbReference type="Pfam" id="PF00092">
    <property type="entry name" value="VWA"/>
    <property type="match status" value="1"/>
</dbReference>
<accession>A0A412FIP2</accession>
<gene>
    <name evidence="2" type="ORF">DWY25_16225</name>
</gene>
<evidence type="ECO:0000313" key="2">
    <source>
        <dbReference type="EMBL" id="RGR68000.1"/>
    </source>
</evidence>
<dbReference type="CDD" id="cd00198">
    <property type="entry name" value="vWFA"/>
    <property type="match status" value="1"/>
</dbReference>
<evidence type="ECO:0000259" key="1">
    <source>
        <dbReference type="PROSITE" id="PS50234"/>
    </source>
</evidence>
<dbReference type="Gene3D" id="3.40.50.410">
    <property type="entry name" value="von Willebrand factor, type A domain"/>
    <property type="match status" value="1"/>
</dbReference>
<dbReference type="Proteomes" id="UP000284178">
    <property type="component" value="Unassembled WGS sequence"/>
</dbReference>
<dbReference type="InterPro" id="IPR036465">
    <property type="entry name" value="vWFA_dom_sf"/>
</dbReference>